<evidence type="ECO:0000313" key="2">
    <source>
        <dbReference type="EMBL" id="GAA0215196.1"/>
    </source>
</evidence>
<dbReference type="RefSeq" id="WP_304986361.1">
    <property type="nucleotide sequence ID" value="NZ_BAAACR010000013.1"/>
</dbReference>
<evidence type="ECO:0000313" key="3">
    <source>
        <dbReference type="Proteomes" id="UP001500399"/>
    </source>
</evidence>
<feature type="region of interest" description="Disordered" evidence="1">
    <location>
        <begin position="57"/>
        <end position="77"/>
    </location>
</feature>
<name>A0ABP3CTN7_9FIRM</name>
<gene>
    <name evidence="2" type="ORF">GCM10008919_18010</name>
</gene>
<reference evidence="3" key="1">
    <citation type="journal article" date="2019" name="Int. J. Syst. Evol. Microbiol.">
        <title>The Global Catalogue of Microorganisms (GCM) 10K type strain sequencing project: providing services to taxonomists for standard genome sequencing and annotation.</title>
        <authorList>
            <consortium name="The Broad Institute Genomics Platform"/>
            <consortium name="The Broad Institute Genome Sequencing Center for Infectious Disease"/>
            <person name="Wu L."/>
            <person name="Ma J."/>
        </authorList>
    </citation>
    <scope>NUCLEOTIDE SEQUENCE [LARGE SCALE GENOMIC DNA]</scope>
    <source>
        <strain evidence="3">JCM 8542</strain>
    </source>
</reference>
<proteinExistence type="predicted"/>
<dbReference type="EMBL" id="BAAACR010000013">
    <property type="protein sequence ID" value="GAA0215196.1"/>
    <property type="molecule type" value="Genomic_DNA"/>
</dbReference>
<comment type="caution">
    <text evidence="2">The sequence shown here is derived from an EMBL/GenBank/DDBJ whole genome shotgun (WGS) entry which is preliminary data.</text>
</comment>
<evidence type="ECO:0000256" key="1">
    <source>
        <dbReference type="SAM" id="MobiDB-lite"/>
    </source>
</evidence>
<keyword evidence="3" id="KW-1185">Reference proteome</keyword>
<organism evidence="2 3">
    <name type="scientific">Selenomonas dianae</name>
    <dbReference type="NCBI Taxonomy" id="135079"/>
    <lineage>
        <taxon>Bacteria</taxon>
        <taxon>Bacillati</taxon>
        <taxon>Bacillota</taxon>
        <taxon>Negativicutes</taxon>
        <taxon>Selenomonadales</taxon>
        <taxon>Selenomonadaceae</taxon>
        <taxon>Selenomonas</taxon>
    </lineage>
</organism>
<sequence length="77" mass="8749">MKSAWKIRSQYLGGKKIYQVYRLKDMDADDQIGNRTYAGAWRRDKAEAVALMEKLNKEEAEKEKAPEAAVTAQGAEK</sequence>
<feature type="compositionally biased region" description="Basic and acidic residues" evidence="1">
    <location>
        <begin position="57"/>
        <end position="66"/>
    </location>
</feature>
<accession>A0ABP3CTN7</accession>
<protein>
    <submittedName>
        <fullName evidence="2">Uncharacterized protein</fullName>
    </submittedName>
</protein>
<dbReference type="Proteomes" id="UP001500399">
    <property type="component" value="Unassembled WGS sequence"/>
</dbReference>